<dbReference type="EMBL" id="NWUO01000037">
    <property type="protein sequence ID" value="PNS09900.1"/>
    <property type="molecule type" value="Genomic_DNA"/>
</dbReference>
<comment type="caution">
    <text evidence="2">The sequence shown here is derived from an EMBL/GenBank/DDBJ whole genome shotgun (WGS) entry which is preliminary data.</text>
</comment>
<dbReference type="AlphaFoldDB" id="A0A2K1Q4F8"/>
<keyword evidence="2" id="KW-0808">Transferase</keyword>
<feature type="non-terminal residue" evidence="2">
    <location>
        <position position="1"/>
    </location>
</feature>
<reference evidence="3" key="1">
    <citation type="submission" date="2017-09" db="EMBL/GenBank/DDBJ databases">
        <authorList>
            <person name="Palmer M."/>
            <person name="Steenkamp E.T."/>
            <person name="Coetzee M.P."/>
            <person name="Avontuur J.R."/>
            <person name="Van Zyl E."/>
            <person name="Chan W.-Y."/>
            <person name="Blom J."/>
            <person name="Venter S.N."/>
        </authorList>
    </citation>
    <scope>NUCLEOTIDE SEQUENCE [LARGE SCALE GENOMIC DNA]</scope>
    <source>
        <strain evidence="3">QC88-366</strain>
    </source>
</reference>
<name>A0A2K1Q4F8_9GAMM</name>
<reference evidence="2" key="2">
    <citation type="submission" date="2017-09" db="EMBL/GenBank/DDBJ databases">
        <authorList>
            <person name="Ehlers B."/>
            <person name="Leendertz F.H."/>
        </authorList>
    </citation>
    <scope>NUCLEOTIDE SEQUENCE [LARGE SCALE GENOMIC DNA]</scope>
    <source>
        <strain evidence="2">QC88-366</strain>
    </source>
</reference>
<keyword evidence="3" id="KW-1185">Reference proteome</keyword>
<sequence length="44" mass="4692">HSAAGFSITGTLKSVGFRHGRWLDTVIMQRTLGQGDATFPESTG</sequence>
<dbReference type="Gene3D" id="3.40.630.30">
    <property type="match status" value="1"/>
</dbReference>
<gene>
    <name evidence="2" type="ORF">COO59_20315</name>
    <name evidence="1" type="ORF">COO59_20335</name>
</gene>
<dbReference type="GO" id="GO:0016740">
    <property type="term" value="F:transferase activity"/>
    <property type="evidence" value="ECO:0007669"/>
    <property type="project" value="UniProtKB-KW"/>
</dbReference>
<dbReference type="EMBL" id="NWUO01000036">
    <property type="protein sequence ID" value="PNS09903.1"/>
    <property type="molecule type" value="Genomic_DNA"/>
</dbReference>
<organism evidence="2 3">
    <name type="scientific">Mixta theicola</name>
    <dbReference type="NCBI Taxonomy" id="1458355"/>
    <lineage>
        <taxon>Bacteria</taxon>
        <taxon>Pseudomonadati</taxon>
        <taxon>Pseudomonadota</taxon>
        <taxon>Gammaproteobacteria</taxon>
        <taxon>Enterobacterales</taxon>
        <taxon>Erwiniaceae</taxon>
        <taxon>Mixta</taxon>
    </lineage>
</organism>
<dbReference type="RefSeq" id="WP_420845711.1">
    <property type="nucleotide sequence ID" value="NZ_NWUO01000036.1"/>
</dbReference>
<accession>A0A2K1Q4F8</accession>
<evidence type="ECO:0000313" key="3">
    <source>
        <dbReference type="Proteomes" id="UP000236345"/>
    </source>
</evidence>
<proteinExistence type="predicted"/>
<evidence type="ECO:0000313" key="2">
    <source>
        <dbReference type="EMBL" id="PNS09903.1"/>
    </source>
</evidence>
<evidence type="ECO:0000313" key="1">
    <source>
        <dbReference type="EMBL" id="PNS09900.1"/>
    </source>
</evidence>
<protein>
    <submittedName>
        <fullName evidence="2">N-acetyltransferase</fullName>
    </submittedName>
</protein>
<dbReference type="Proteomes" id="UP000236345">
    <property type="component" value="Unassembled WGS sequence"/>
</dbReference>